<organism evidence="1 2">
    <name type="scientific">Rugamonas rubra</name>
    <dbReference type="NCBI Taxonomy" id="758825"/>
    <lineage>
        <taxon>Bacteria</taxon>
        <taxon>Pseudomonadati</taxon>
        <taxon>Pseudomonadota</taxon>
        <taxon>Betaproteobacteria</taxon>
        <taxon>Burkholderiales</taxon>
        <taxon>Oxalobacteraceae</taxon>
        <taxon>Telluria group</taxon>
        <taxon>Rugamonas</taxon>
    </lineage>
</organism>
<reference evidence="1 2" key="1">
    <citation type="submission" date="2016-10" db="EMBL/GenBank/DDBJ databases">
        <authorList>
            <person name="de Groot N.N."/>
        </authorList>
    </citation>
    <scope>NUCLEOTIDE SEQUENCE [LARGE SCALE GENOMIC DNA]</scope>
    <source>
        <strain evidence="1 2">ATCC 43154</strain>
    </source>
</reference>
<accession>A0A1I4M9F7</accession>
<dbReference type="STRING" id="758825.SAMN02982985_02335"/>
<gene>
    <name evidence="1" type="ORF">SAMN02982985_02335</name>
</gene>
<protein>
    <recommendedName>
        <fullName evidence="3">Enoyl-(Acyl carrier protein) reductase</fullName>
    </recommendedName>
</protein>
<evidence type="ECO:0008006" key="3">
    <source>
        <dbReference type="Google" id="ProtNLM"/>
    </source>
</evidence>
<proteinExistence type="predicted"/>
<dbReference type="RefSeq" id="WP_174900503.1">
    <property type="nucleotide sequence ID" value="NZ_FOTW01000010.1"/>
</dbReference>
<dbReference type="EMBL" id="FOTW01000010">
    <property type="protein sequence ID" value="SFL99760.1"/>
    <property type="molecule type" value="Genomic_DNA"/>
</dbReference>
<evidence type="ECO:0000313" key="2">
    <source>
        <dbReference type="Proteomes" id="UP000199470"/>
    </source>
</evidence>
<sequence>MLSIAHPNGESAWKHTGAAEELARAYLMVMNNGFMSGAVLDVDGGGLL</sequence>
<evidence type="ECO:0000313" key="1">
    <source>
        <dbReference type="EMBL" id="SFL99760.1"/>
    </source>
</evidence>
<dbReference type="Proteomes" id="UP000199470">
    <property type="component" value="Unassembled WGS sequence"/>
</dbReference>
<name>A0A1I4M9F7_9BURK</name>
<keyword evidence="2" id="KW-1185">Reference proteome</keyword>
<dbReference type="AlphaFoldDB" id="A0A1I4M9F7"/>